<comment type="caution">
    <text evidence="1">The sequence shown here is derived from an EMBL/GenBank/DDBJ whole genome shotgun (WGS) entry which is preliminary data.</text>
</comment>
<dbReference type="AlphaFoldDB" id="A0A0G1TG19"/>
<protein>
    <recommendedName>
        <fullName evidence="3">Four helix bundle protein</fullName>
    </recommendedName>
</protein>
<dbReference type="Proteomes" id="UP000034487">
    <property type="component" value="Unassembled WGS sequence"/>
</dbReference>
<gene>
    <name evidence="1" type="ORF">UX60_C0007G0009</name>
</gene>
<dbReference type="EMBL" id="LCMV01000007">
    <property type="protein sequence ID" value="KKU44385.1"/>
    <property type="molecule type" value="Genomic_DNA"/>
</dbReference>
<proteinExistence type="predicted"/>
<dbReference type="PIRSF" id="PIRSF035652">
    <property type="entry name" value="CHP02436"/>
    <property type="match status" value="1"/>
</dbReference>
<dbReference type="InterPro" id="IPR012657">
    <property type="entry name" value="23S_rRNA-intervening_sequence"/>
</dbReference>
<evidence type="ECO:0008006" key="3">
    <source>
        <dbReference type="Google" id="ProtNLM"/>
    </source>
</evidence>
<dbReference type="InterPro" id="IPR036583">
    <property type="entry name" value="23S_rRNA_IVS_sf"/>
</dbReference>
<accession>A0A0G1TG19</accession>
<dbReference type="Pfam" id="PF05635">
    <property type="entry name" value="23S_rRNA_IVP"/>
    <property type="match status" value="1"/>
</dbReference>
<evidence type="ECO:0000313" key="1">
    <source>
        <dbReference type="EMBL" id="KKU44385.1"/>
    </source>
</evidence>
<reference evidence="1 2" key="1">
    <citation type="journal article" date="2015" name="Nature">
        <title>rRNA introns, odd ribosomes, and small enigmatic genomes across a large radiation of phyla.</title>
        <authorList>
            <person name="Brown C.T."/>
            <person name="Hug L.A."/>
            <person name="Thomas B.C."/>
            <person name="Sharon I."/>
            <person name="Castelle C.J."/>
            <person name="Singh A."/>
            <person name="Wilkins M.J."/>
            <person name="Williams K.H."/>
            <person name="Banfield J.F."/>
        </authorList>
    </citation>
    <scope>NUCLEOTIDE SEQUENCE [LARGE SCALE GENOMIC DNA]</scope>
</reference>
<dbReference type="Gene3D" id="1.20.1440.60">
    <property type="entry name" value="23S rRNA-intervening sequence"/>
    <property type="match status" value="1"/>
</dbReference>
<name>A0A0G1TG19_9BACT</name>
<organism evidence="1 2">
    <name type="scientific">Berkelbacteria bacterium GW2011_GWA2_46_7</name>
    <dbReference type="NCBI Taxonomy" id="1618335"/>
    <lineage>
        <taxon>Bacteria</taxon>
        <taxon>Candidatus Berkelbacteria</taxon>
    </lineage>
</organism>
<dbReference type="PANTHER" id="PTHR38471">
    <property type="entry name" value="FOUR HELIX BUNDLE PROTEIN"/>
    <property type="match status" value="1"/>
</dbReference>
<dbReference type="PANTHER" id="PTHR38471:SF2">
    <property type="entry name" value="FOUR HELIX BUNDLE PROTEIN"/>
    <property type="match status" value="1"/>
</dbReference>
<sequence length="119" mass="13632">MVDKFPLNERTAKFAEDIIELCQSIDATIMNRPIISQLVRSGTSIGANYAEATAGSSKKDFRNKIFICKKEAQETRYWLRMLTKLCGQKEQLLKLIDECQQLILIFQRITSTIDGKSRN</sequence>
<evidence type="ECO:0000313" key="2">
    <source>
        <dbReference type="Proteomes" id="UP000034487"/>
    </source>
</evidence>
<dbReference type="NCBIfam" id="TIGR02436">
    <property type="entry name" value="four helix bundle protein"/>
    <property type="match status" value="1"/>
</dbReference>
<dbReference type="SUPFAM" id="SSF158446">
    <property type="entry name" value="IVS-encoded protein-like"/>
    <property type="match status" value="1"/>
</dbReference>